<evidence type="ECO:0000313" key="3">
    <source>
        <dbReference type="Proteomes" id="UP000187280"/>
    </source>
</evidence>
<dbReference type="Proteomes" id="UP000187280">
    <property type="component" value="Unassembled WGS sequence"/>
</dbReference>
<dbReference type="EMBL" id="FNQS01000019">
    <property type="protein sequence ID" value="SEB03625.1"/>
    <property type="molecule type" value="Genomic_DNA"/>
</dbReference>
<keyword evidence="3" id="KW-1185">Reference proteome</keyword>
<reference evidence="2 3" key="1">
    <citation type="submission" date="2016-10" db="EMBL/GenBank/DDBJ databases">
        <authorList>
            <person name="de Groot N.N."/>
        </authorList>
    </citation>
    <scope>NUCLEOTIDE SEQUENCE [LARGE SCALE GENOMIC DNA]</scope>
    <source>
        <strain evidence="2 3">ATCC 29281</strain>
    </source>
</reference>
<dbReference type="AlphaFoldDB" id="A0A1H4G222"/>
<accession>A0A1H4G222</accession>
<gene>
    <name evidence="2" type="ORF">SAMN02982996_03361</name>
</gene>
<organism evidence="2 3">
    <name type="scientific">Lonsdalea quercina</name>
    <dbReference type="NCBI Taxonomy" id="71657"/>
    <lineage>
        <taxon>Bacteria</taxon>
        <taxon>Pseudomonadati</taxon>
        <taxon>Pseudomonadota</taxon>
        <taxon>Gammaproteobacteria</taxon>
        <taxon>Enterobacterales</taxon>
        <taxon>Pectobacteriaceae</taxon>
        <taxon>Lonsdalea</taxon>
    </lineage>
</organism>
<name>A0A1H4G222_9GAMM</name>
<proteinExistence type="predicted"/>
<protein>
    <submittedName>
        <fullName evidence="2">Uncharacterized protein</fullName>
    </submittedName>
</protein>
<keyword evidence="1" id="KW-0732">Signal</keyword>
<sequence>MLKIFTVLIMLLALRCYAGTESNFVQGPFEISQDSRVSIKKENDVNQPLGLYFENKGHVMKIDGYDVNGGFPNIETVFFITLNGVKNVVVLVSWNVMHRAERISGTSYQVYGYAIQDGGMTRNTKITDDPKLWGDEGEFSGEKLYFKYKNAAAIKRYLLRKY</sequence>
<dbReference type="RefSeq" id="WP_139171537.1">
    <property type="nucleotide sequence ID" value="NZ_FNQS01000019.1"/>
</dbReference>
<feature type="chain" id="PRO_5010550431" evidence="1">
    <location>
        <begin position="19"/>
        <end position="162"/>
    </location>
</feature>
<dbReference type="GeneID" id="97766185"/>
<feature type="signal peptide" evidence="1">
    <location>
        <begin position="1"/>
        <end position="18"/>
    </location>
</feature>
<evidence type="ECO:0000256" key="1">
    <source>
        <dbReference type="SAM" id="SignalP"/>
    </source>
</evidence>
<evidence type="ECO:0000313" key="2">
    <source>
        <dbReference type="EMBL" id="SEB03625.1"/>
    </source>
</evidence>